<proteinExistence type="predicted"/>
<dbReference type="Pfam" id="PF13516">
    <property type="entry name" value="LRR_6"/>
    <property type="match status" value="4"/>
</dbReference>
<dbReference type="InterPro" id="IPR057207">
    <property type="entry name" value="FBXL15_LRR"/>
</dbReference>
<dbReference type="Pfam" id="PF25372">
    <property type="entry name" value="DUF7885"/>
    <property type="match status" value="1"/>
</dbReference>
<organism evidence="2">
    <name type="scientific">Anthurium amnicola</name>
    <dbReference type="NCBI Taxonomy" id="1678845"/>
    <lineage>
        <taxon>Eukaryota</taxon>
        <taxon>Viridiplantae</taxon>
        <taxon>Streptophyta</taxon>
        <taxon>Embryophyta</taxon>
        <taxon>Tracheophyta</taxon>
        <taxon>Spermatophyta</taxon>
        <taxon>Magnoliopsida</taxon>
        <taxon>Liliopsida</taxon>
        <taxon>Araceae</taxon>
        <taxon>Pothoideae</taxon>
        <taxon>Potheae</taxon>
        <taxon>Anthurium</taxon>
    </lineage>
</organism>
<dbReference type="SUPFAM" id="SSF81383">
    <property type="entry name" value="F-box domain"/>
    <property type="match status" value="1"/>
</dbReference>
<dbReference type="Gene3D" id="3.80.10.10">
    <property type="entry name" value="Ribonuclease Inhibitor"/>
    <property type="match status" value="4"/>
</dbReference>
<dbReference type="GO" id="GO:0031146">
    <property type="term" value="P:SCF-dependent proteasomal ubiquitin-dependent protein catabolic process"/>
    <property type="evidence" value="ECO:0007669"/>
    <property type="project" value="TreeGrafter"/>
</dbReference>
<dbReference type="GO" id="GO:0019005">
    <property type="term" value="C:SCF ubiquitin ligase complex"/>
    <property type="evidence" value="ECO:0007669"/>
    <property type="project" value="TreeGrafter"/>
</dbReference>
<dbReference type="SUPFAM" id="SSF52047">
    <property type="entry name" value="RNI-like"/>
    <property type="match status" value="3"/>
</dbReference>
<accession>A0A1D1Y7S0</accession>
<evidence type="ECO:0000259" key="1">
    <source>
        <dbReference type="Pfam" id="PF25372"/>
    </source>
</evidence>
<dbReference type="PANTHER" id="PTHR13318">
    <property type="entry name" value="PARTNER OF PAIRED, ISOFORM B-RELATED"/>
    <property type="match status" value="1"/>
</dbReference>
<gene>
    <name evidence="2" type="primary">FBL3_1</name>
    <name evidence="2" type="ORF">g.98159</name>
</gene>
<dbReference type="AlphaFoldDB" id="A0A1D1Y7S0"/>
<dbReference type="FunFam" id="3.80.10.10:FF:000276">
    <property type="entry name" value="F-box/LRR-repeat protein 3"/>
    <property type="match status" value="1"/>
</dbReference>
<dbReference type="InterPro" id="IPR036047">
    <property type="entry name" value="F-box-like_dom_sf"/>
</dbReference>
<dbReference type="InterPro" id="IPR001611">
    <property type="entry name" value="Leu-rich_rpt"/>
</dbReference>
<dbReference type="SMART" id="SM00367">
    <property type="entry name" value="LRR_CC"/>
    <property type="match status" value="17"/>
</dbReference>
<dbReference type="CDD" id="cd22159">
    <property type="entry name" value="F-box_AtTIR1-like"/>
    <property type="match status" value="1"/>
</dbReference>
<reference evidence="2" key="1">
    <citation type="submission" date="2015-07" db="EMBL/GenBank/DDBJ databases">
        <title>Transcriptome Assembly of Anthurium amnicola.</title>
        <authorList>
            <person name="Suzuki J."/>
        </authorList>
    </citation>
    <scope>NUCLEOTIDE SEQUENCE</scope>
</reference>
<feature type="domain" description="F-box/LRR-repeat protein 15-like leucin rich repeat" evidence="1">
    <location>
        <begin position="189"/>
        <end position="402"/>
    </location>
</feature>
<evidence type="ECO:0000313" key="2">
    <source>
        <dbReference type="EMBL" id="JAT50656.1"/>
    </source>
</evidence>
<dbReference type="InterPro" id="IPR032675">
    <property type="entry name" value="LRR_dom_sf"/>
</dbReference>
<protein>
    <submittedName>
        <fullName evidence="2">F-box/LRR-repeat protein 3</fullName>
    </submittedName>
</protein>
<sequence>MKKLRAAEEPNYFDALTEEILFMILDRLDPNPLDKKSFSLVCRSFYAAESHHRRVLTPLRSDLLPTVLARYPSVSRLDLSLCPRVTDASLAAVALSLRPALRSIDLSRSRSFTHAGLESLVANCRSLVDIDLSNATDLSDAAAAAIGRARNLQRLSLARCKMVTDMGLGCIAVGCPRLRVLCLKWCLGVTDLGVGLVAVKCKEIQTLDISYVQVTKKCLPPILQLKHLQDLSLVGCHGIDDESLATLQQECKSLATINLSNCQHIGHVGLSSLTKGAINLRELILAYCGPVSHSLAYSLQKLSKLQSIKLDGCPVTSLGLKAIGNSCASLRELSLSKCPGVTDEGLSFVTGKNKELAKLDITCCRKITGISIASITTSCTSLKCLKMESCSLVSRDAFILIGERCHLLEELDLTDNELDDEGLKAISRCSRISILKVGICLNISDEGVIDIGMCCPDLQEIDLYRSAGITDKSVAAIAQGCPSLQTINLSYCTEITNSSLKSLSKCLKLNTLEIRGCPRISSLGLSAIAVGCRQLAKLDVKNCFDINDVGMIPVARLSRNLRQINLSYCSVTDLGLLALASISCLQNMTILHVRGLTANGLAATLLACVGLTKVKLHSSFRSLLSQNMIEHIEARGCLFQWRDKSFQVEADPIKIWKPEVDVNS</sequence>
<dbReference type="InterPro" id="IPR006553">
    <property type="entry name" value="Leu-rich_rpt_Cys-con_subtyp"/>
</dbReference>
<dbReference type="EMBL" id="GDJX01017280">
    <property type="protein sequence ID" value="JAT50656.1"/>
    <property type="molecule type" value="Transcribed_RNA"/>
</dbReference>
<name>A0A1D1Y7S0_9ARAE</name>